<dbReference type="SUPFAM" id="SSF52266">
    <property type="entry name" value="SGNH hydrolase"/>
    <property type="match status" value="1"/>
</dbReference>
<keyword evidence="1" id="KW-1133">Transmembrane helix</keyword>
<evidence type="ECO:0000256" key="1">
    <source>
        <dbReference type="SAM" id="Phobius"/>
    </source>
</evidence>
<dbReference type="Gene3D" id="3.40.50.1110">
    <property type="entry name" value="SGNH hydrolase"/>
    <property type="match status" value="1"/>
</dbReference>
<feature type="domain" description="SGNH hydrolase-type esterase" evidence="2">
    <location>
        <begin position="81"/>
        <end position="269"/>
    </location>
</feature>
<organism evidence="3 4">
    <name type="scientific">Priestia megaterium</name>
    <name type="common">Bacillus megaterium</name>
    <dbReference type="NCBI Taxonomy" id="1404"/>
    <lineage>
        <taxon>Bacteria</taxon>
        <taxon>Bacillati</taxon>
        <taxon>Bacillota</taxon>
        <taxon>Bacilli</taxon>
        <taxon>Bacillales</taxon>
        <taxon>Bacillaceae</taxon>
        <taxon>Priestia</taxon>
    </lineage>
</organism>
<dbReference type="GO" id="GO:0004622">
    <property type="term" value="F:phosphatidylcholine lysophospholipase activity"/>
    <property type="evidence" value="ECO:0007669"/>
    <property type="project" value="TreeGrafter"/>
</dbReference>
<dbReference type="InterPro" id="IPR013830">
    <property type="entry name" value="SGNH_hydro"/>
</dbReference>
<dbReference type="AlphaFoldDB" id="A0A6M6E3L3"/>
<proteinExistence type="predicted"/>
<dbReference type="Pfam" id="PF13472">
    <property type="entry name" value="Lipase_GDSL_2"/>
    <property type="match status" value="1"/>
</dbReference>
<evidence type="ECO:0000313" key="3">
    <source>
        <dbReference type="EMBL" id="QJX80224.1"/>
    </source>
</evidence>
<evidence type="ECO:0000313" key="4">
    <source>
        <dbReference type="Proteomes" id="UP000501076"/>
    </source>
</evidence>
<feature type="transmembrane region" description="Helical" evidence="1">
    <location>
        <begin position="44"/>
        <end position="66"/>
    </location>
</feature>
<protein>
    <recommendedName>
        <fullName evidence="2">SGNH hydrolase-type esterase domain-containing protein</fullName>
    </recommendedName>
</protein>
<keyword evidence="1" id="KW-0812">Transmembrane</keyword>
<sequence length="283" mass="31485">MLLILLFFSFIIQISTNLFLVNSYNSYTNKEEYNMKSMKKKLSGILIAGSLVMSLPLTAGATSDIGQLHKDSLKHKVDYVALGDSLAAGRTPYDLFDKGYPDYIVQSLEQADHKVFYDNFGASGYTSENVKNDVLTNNEMRKEIKKADVITLDIGANDLVKKLYTDPSHITDALVSVNSNLKVILETINSLNPKGKVYVMGYYNPFPHYPAEQQAPLLVLLDNLNKTIEGLAVANGDIYVSTASVIKANEKEYVPNPNDIHLTLDGYQLLANEFLKSISENQK</sequence>
<reference evidence="3 4" key="1">
    <citation type="submission" date="2019-10" db="EMBL/GenBank/DDBJ databases">
        <title>Complete genome sequences for adaption low water activity.</title>
        <authorList>
            <person name="Zhao L."/>
            <person name="Zhong J."/>
        </authorList>
    </citation>
    <scope>NUCLEOTIDE SEQUENCE [LARGE SCALE GENOMIC DNA]</scope>
    <source>
        <strain evidence="3 4">FDU301</strain>
        <plasmid evidence="4">pfdu301a</plasmid>
    </source>
</reference>
<dbReference type="InterPro" id="IPR051532">
    <property type="entry name" value="Ester_Hydrolysis_Enzymes"/>
</dbReference>
<evidence type="ECO:0000259" key="2">
    <source>
        <dbReference type="Pfam" id="PF13472"/>
    </source>
</evidence>
<keyword evidence="3" id="KW-0614">Plasmid</keyword>
<dbReference type="Proteomes" id="UP000501076">
    <property type="component" value="Plasmid pFDU301A"/>
</dbReference>
<geneLocation type="plasmid" evidence="4">
    <name>pfdu301a</name>
</geneLocation>
<dbReference type="InterPro" id="IPR036514">
    <property type="entry name" value="SGNH_hydro_sf"/>
</dbReference>
<dbReference type="PANTHER" id="PTHR30383:SF27">
    <property type="entry name" value="SPORE GERMINATION LIPASE LIPC"/>
    <property type="match status" value="1"/>
</dbReference>
<dbReference type="EMBL" id="CP045273">
    <property type="protein sequence ID" value="QJX80224.1"/>
    <property type="molecule type" value="Genomic_DNA"/>
</dbReference>
<dbReference type="PANTHER" id="PTHR30383">
    <property type="entry name" value="THIOESTERASE 1/PROTEASE 1/LYSOPHOSPHOLIPASE L1"/>
    <property type="match status" value="1"/>
</dbReference>
<keyword evidence="1" id="KW-0472">Membrane</keyword>
<gene>
    <name evidence="3" type="ORF">FDZ14_29445</name>
</gene>
<accession>A0A6M6E3L3</accession>
<name>A0A6M6E3L3_PRIMG</name>